<dbReference type="RefSeq" id="WP_012464112.1">
    <property type="nucleotide sequence ID" value="NC_010794.1"/>
</dbReference>
<dbReference type="Gene3D" id="3.40.50.150">
    <property type="entry name" value="Vaccinia Virus protein VP39"/>
    <property type="match status" value="1"/>
</dbReference>
<dbReference type="InterPro" id="IPR029063">
    <property type="entry name" value="SAM-dependent_MTases_sf"/>
</dbReference>
<accession>B3DXC1</accession>
<dbReference type="eggNOG" id="COG0293">
    <property type="taxonomic scope" value="Bacteria"/>
</dbReference>
<reference evidence="1 2" key="1">
    <citation type="journal article" date="2008" name="Biol. Direct">
        <title>Complete genome sequence of the extremely acidophilic methanotroph isolate V4, Methylacidiphilum infernorum, a representative of the bacterial phylum Verrucomicrobia.</title>
        <authorList>
            <person name="Hou S."/>
            <person name="Makarova K.S."/>
            <person name="Saw J.H."/>
            <person name="Senin P."/>
            <person name="Ly B.V."/>
            <person name="Zhou Z."/>
            <person name="Ren Y."/>
            <person name="Wang J."/>
            <person name="Galperin M.Y."/>
            <person name="Omelchenko M.V."/>
            <person name="Wolf Y.I."/>
            <person name="Yutin N."/>
            <person name="Koonin E.V."/>
            <person name="Stott M.B."/>
            <person name="Mountain B.W."/>
            <person name="Crowe M.A."/>
            <person name="Smirnova A.V."/>
            <person name="Dunfield P.F."/>
            <person name="Feng L."/>
            <person name="Wang L."/>
            <person name="Alam M."/>
        </authorList>
    </citation>
    <scope>NUCLEOTIDE SEQUENCE [LARGE SCALE GENOMIC DNA]</scope>
    <source>
        <strain evidence="2">Isolate V4</strain>
    </source>
</reference>
<name>B3DXC1_METI4</name>
<gene>
    <name evidence="1" type="ordered locus">Minf_1776</name>
</gene>
<evidence type="ECO:0000313" key="1">
    <source>
        <dbReference type="EMBL" id="ACD83830.1"/>
    </source>
</evidence>
<dbReference type="STRING" id="481448.Minf_1776"/>
<evidence type="ECO:0000313" key="2">
    <source>
        <dbReference type="Proteomes" id="UP000009149"/>
    </source>
</evidence>
<dbReference type="GO" id="GO:0008168">
    <property type="term" value="F:methyltransferase activity"/>
    <property type="evidence" value="ECO:0007669"/>
    <property type="project" value="UniProtKB-KW"/>
</dbReference>
<organism evidence="1 2">
    <name type="scientific">Methylacidiphilum infernorum (isolate V4)</name>
    <name type="common">Methylokorus infernorum (strain V4)</name>
    <dbReference type="NCBI Taxonomy" id="481448"/>
    <lineage>
        <taxon>Bacteria</taxon>
        <taxon>Pseudomonadati</taxon>
        <taxon>Verrucomicrobiota</taxon>
        <taxon>Methylacidiphilae</taxon>
        <taxon>Methylacidiphilales</taxon>
        <taxon>Methylacidiphilaceae</taxon>
        <taxon>Methylacidiphilum (ex Ratnadevi et al. 2023)</taxon>
    </lineage>
</organism>
<keyword evidence="1" id="KW-0808">Transferase</keyword>
<sequence length="316" mass="36427">MQKSFIQLYLEHKEKIAHKWTSYLEIYDSAFAPFRNLPINLLEIGVQNGGSLEIWSKYFENALKIVGCDINPRCKELIFSDPKIRIVTGDSCREETKNKILAETSSYNLIIDDGSHKSSDIIKNFALYFPHLANKGIYLIEDLHCSYWKEFEGGLFYPYSAMGFLKKLVDIINYQHWAVAKERKELLKEFEKLYDINIGNDTLSQIYKIEFFNSVCMITKSVEEGSSIGKPIVAGTTAEISPGIKDSGGAVFFPDQKENFWSNETSFESLEEKLIQKLAEKEKEIERIKNSFSWKLIQPIQYILQKILKISASNHQ</sequence>
<dbReference type="HOGENOM" id="CLU_077191_0_0_0"/>
<dbReference type="GO" id="GO:0032259">
    <property type="term" value="P:methylation"/>
    <property type="evidence" value="ECO:0007669"/>
    <property type="project" value="UniProtKB-KW"/>
</dbReference>
<protein>
    <submittedName>
        <fullName evidence="1">O-methyltransferase I</fullName>
    </submittedName>
</protein>
<dbReference type="Proteomes" id="UP000009149">
    <property type="component" value="Chromosome"/>
</dbReference>
<dbReference type="OrthoDB" id="9816564at2"/>
<dbReference type="AlphaFoldDB" id="B3DXC1"/>
<proteinExistence type="predicted"/>
<dbReference type="EMBL" id="CP000975">
    <property type="protein sequence ID" value="ACD83830.1"/>
    <property type="molecule type" value="Genomic_DNA"/>
</dbReference>
<dbReference type="KEGG" id="min:Minf_1776"/>
<dbReference type="SUPFAM" id="SSF53335">
    <property type="entry name" value="S-adenosyl-L-methionine-dependent methyltransferases"/>
    <property type="match status" value="1"/>
</dbReference>
<keyword evidence="1" id="KW-0489">Methyltransferase</keyword>